<comment type="caution">
    <text evidence="1">The sequence shown here is derived from an EMBL/GenBank/DDBJ whole genome shotgun (WGS) entry which is preliminary data.</text>
</comment>
<name>A0AAV4UI17_CAEEX</name>
<accession>A0AAV4UI17</accession>
<dbReference type="Proteomes" id="UP001054945">
    <property type="component" value="Unassembled WGS sequence"/>
</dbReference>
<evidence type="ECO:0000313" key="2">
    <source>
        <dbReference type="Proteomes" id="UP001054945"/>
    </source>
</evidence>
<keyword evidence="2" id="KW-1185">Reference proteome</keyword>
<dbReference type="AlphaFoldDB" id="A0AAV4UI17"/>
<organism evidence="1 2">
    <name type="scientific">Caerostris extrusa</name>
    <name type="common">Bark spider</name>
    <name type="synonym">Caerostris bankana</name>
    <dbReference type="NCBI Taxonomy" id="172846"/>
    <lineage>
        <taxon>Eukaryota</taxon>
        <taxon>Metazoa</taxon>
        <taxon>Ecdysozoa</taxon>
        <taxon>Arthropoda</taxon>
        <taxon>Chelicerata</taxon>
        <taxon>Arachnida</taxon>
        <taxon>Araneae</taxon>
        <taxon>Araneomorphae</taxon>
        <taxon>Entelegynae</taxon>
        <taxon>Araneoidea</taxon>
        <taxon>Araneidae</taxon>
        <taxon>Caerostris</taxon>
    </lineage>
</organism>
<sequence>MTSFLARVSLEREFTLKDQCSPGTIGLAEARETDFMAVIVTLAIIQDAGTMRCLLVLNCDLQRAPRIRKMVRVATAADAAEEKKK</sequence>
<proteinExistence type="predicted"/>
<gene>
    <name evidence="1" type="ORF">CEXT_129241</name>
</gene>
<evidence type="ECO:0000313" key="1">
    <source>
        <dbReference type="EMBL" id="GIY57413.1"/>
    </source>
</evidence>
<protein>
    <submittedName>
        <fullName evidence="1">Uncharacterized protein</fullName>
    </submittedName>
</protein>
<dbReference type="EMBL" id="BPLR01012905">
    <property type="protein sequence ID" value="GIY57413.1"/>
    <property type="molecule type" value="Genomic_DNA"/>
</dbReference>
<reference evidence="1 2" key="1">
    <citation type="submission" date="2021-06" db="EMBL/GenBank/DDBJ databases">
        <title>Caerostris extrusa draft genome.</title>
        <authorList>
            <person name="Kono N."/>
            <person name="Arakawa K."/>
        </authorList>
    </citation>
    <scope>NUCLEOTIDE SEQUENCE [LARGE SCALE GENOMIC DNA]</scope>
</reference>